<protein>
    <submittedName>
        <fullName evidence="2">Uncharacterized protein</fullName>
    </submittedName>
</protein>
<gene>
    <name evidence="2" type="ORF">PX653_22810</name>
</gene>
<dbReference type="RefSeq" id="WP_277414976.1">
    <property type="nucleotide sequence ID" value="NZ_CP119083.1"/>
</dbReference>
<feature type="region of interest" description="Disordered" evidence="1">
    <location>
        <begin position="129"/>
        <end position="151"/>
    </location>
</feature>
<name>A0ABY8B8G2_9BURK</name>
<accession>A0ABY8B8G2</accession>
<evidence type="ECO:0000256" key="1">
    <source>
        <dbReference type="SAM" id="MobiDB-lite"/>
    </source>
</evidence>
<sequence length="151" mass="16497">MIRTGRGASGTGLGPDAAEFAEIHSLQTELLAPKSRAALQPEEEALSLPPPELADPKMDLLGRALGSAVTTDNPVWRGNAVPQLRALQKALIAHSLTRERDDRRIGLDAVRVLERDIRLRLRWQQMARSDNEAGVAIQPEKEEEHAQEAGA</sequence>
<dbReference type="Proteomes" id="UP001216510">
    <property type="component" value="Chromosome"/>
</dbReference>
<keyword evidence="3" id="KW-1185">Reference proteome</keyword>
<evidence type="ECO:0000313" key="2">
    <source>
        <dbReference type="EMBL" id="WEF32220.1"/>
    </source>
</evidence>
<evidence type="ECO:0000313" key="3">
    <source>
        <dbReference type="Proteomes" id="UP001216510"/>
    </source>
</evidence>
<reference evidence="2 3" key="1">
    <citation type="submission" date="2023-02" db="EMBL/GenBank/DDBJ databases">
        <title>Gemone sequence of Telluria chitinolytica ACM 3522T.</title>
        <authorList>
            <person name="Frediansyah A."/>
            <person name="Miess H."/>
            <person name="Gross H."/>
        </authorList>
    </citation>
    <scope>NUCLEOTIDE SEQUENCE [LARGE SCALE GENOMIC DNA]</scope>
    <source>
        <strain evidence="2 3">ACM 3522</strain>
    </source>
</reference>
<feature type="compositionally biased region" description="Basic and acidic residues" evidence="1">
    <location>
        <begin position="139"/>
        <end position="151"/>
    </location>
</feature>
<dbReference type="EMBL" id="CP119083">
    <property type="protein sequence ID" value="WEF32220.1"/>
    <property type="molecule type" value="Genomic_DNA"/>
</dbReference>
<proteinExistence type="predicted"/>
<organism evidence="2 3">
    <name type="scientific">Pseudoduganella chitinolytica</name>
    <dbReference type="NCBI Taxonomy" id="34070"/>
    <lineage>
        <taxon>Bacteria</taxon>
        <taxon>Pseudomonadati</taxon>
        <taxon>Pseudomonadota</taxon>
        <taxon>Betaproteobacteria</taxon>
        <taxon>Burkholderiales</taxon>
        <taxon>Oxalobacteraceae</taxon>
        <taxon>Telluria group</taxon>
        <taxon>Pseudoduganella</taxon>
    </lineage>
</organism>